<evidence type="ECO:0000256" key="7">
    <source>
        <dbReference type="ARBA" id="ARBA00023014"/>
    </source>
</evidence>
<evidence type="ECO:0000256" key="3">
    <source>
        <dbReference type="ARBA" id="ARBA00022723"/>
    </source>
</evidence>
<feature type="region of interest" description="Disordered" evidence="9">
    <location>
        <begin position="1"/>
        <end position="20"/>
    </location>
</feature>
<dbReference type="GO" id="GO:0051537">
    <property type="term" value="F:2 iron, 2 sulfur cluster binding"/>
    <property type="evidence" value="ECO:0007669"/>
    <property type="project" value="UniProtKB-KW"/>
</dbReference>
<name>A0A423JJU8_9PSED</name>
<gene>
    <name evidence="11" type="ORF">BK664_16055</name>
</gene>
<dbReference type="InterPro" id="IPR001663">
    <property type="entry name" value="Rng_hydr_dOase-A"/>
</dbReference>
<dbReference type="CDD" id="cd08882">
    <property type="entry name" value="RHO_alpha_C_MupW-like"/>
    <property type="match status" value="1"/>
</dbReference>
<dbReference type="PRINTS" id="PR00090">
    <property type="entry name" value="RNGDIOXGNASE"/>
</dbReference>
<evidence type="ECO:0000256" key="8">
    <source>
        <dbReference type="ARBA" id="ARBA00023027"/>
    </source>
</evidence>
<keyword evidence="7" id="KW-0411">Iron-sulfur</keyword>
<dbReference type="Pfam" id="PF00848">
    <property type="entry name" value="Ring_hydroxyl_A"/>
    <property type="match status" value="1"/>
</dbReference>
<dbReference type="InterPro" id="IPR036922">
    <property type="entry name" value="Rieske_2Fe-2S_sf"/>
</dbReference>
<dbReference type="InterPro" id="IPR015879">
    <property type="entry name" value="Ring_hydroxy_dOase_asu_C_dom"/>
</dbReference>
<evidence type="ECO:0000256" key="6">
    <source>
        <dbReference type="ARBA" id="ARBA00023004"/>
    </source>
</evidence>
<keyword evidence="8" id="KW-0520">NAD</keyword>
<dbReference type="GO" id="GO:0005506">
    <property type="term" value="F:iron ion binding"/>
    <property type="evidence" value="ECO:0007669"/>
    <property type="project" value="InterPro"/>
</dbReference>
<evidence type="ECO:0000313" key="12">
    <source>
        <dbReference type="Proteomes" id="UP000286351"/>
    </source>
</evidence>
<evidence type="ECO:0000313" key="11">
    <source>
        <dbReference type="EMBL" id="RON37923.1"/>
    </source>
</evidence>
<evidence type="ECO:0000256" key="2">
    <source>
        <dbReference type="ARBA" id="ARBA00022714"/>
    </source>
</evidence>
<protein>
    <recommendedName>
        <fullName evidence="10">Rieske domain-containing protein</fullName>
    </recommendedName>
</protein>
<sequence>MTWEIWDGAGPGSADEKSPHPHILYPELTEYRRLNTEGYTDPKVVDQEWQQLWTQTWTCAGRVSDLPETGSWFRYDLGKESFIIARGNDDQIRALYNVCQHRGRRLVDGDRGQGLKFVCPFHSWAYDLTGKNVRVTDRQMFDEKTLCGDVNLKSVRCETWAGFVFISMNPQAPALLDFLGDVTRVMESYQMEDMHVVRDVVLTMDCNWKVGLEAFLESYHLHATHPQAMPVTEDYLGQFDIYKNGHARHVTAVAIPSVRLKDQTTVSPLLQYLMMDSGVDPTSYSGTAADVRAAICDAKRSPDNRFGLDYSRFTDSQITDDWNYFLFPNMTFNSHPEGILIMRFLPHPTDPGLFHYHVLVIMPKLKESAKAPFYMGVEEGDDISGATRPDRIRSSKEFPQLGEVLEQDIGNIEAVQQGLQSKGFAEGMRYGEQELRIQVFHAELDRYLKGMKPKSAGSLP</sequence>
<keyword evidence="2" id="KW-0001">2Fe-2S</keyword>
<dbReference type="PANTHER" id="PTHR43756">
    <property type="entry name" value="CHOLINE MONOOXYGENASE, CHLOROPLASTIC"/>
    <property type="match status" value="1"/>
</dbReference>
<dbReference type="SUPFAM" id="SSF50022">
    <property type="entry name" value="ISP domain"/>
    <property type="match status" value="1"/>
</dbReference>
<keyword evidence="6" id="KW-0408">Iron</keyword>
<keyword evidence="5" id="KW-0560">Oxidoreductase</keyword>
<dbReference type="AlphaFoldDB" id="A0A423JJU8"/>
<dbReference type="Pfam" id="PF00355">
    <property type="entry name" value="Rieske"/>
    <property type="match status" value="1"/>
</dbReference>
<dbReference type="CDD" id="cd03469">
    <property type="entry name" value="Rieske_RO_Alpha_N"/>
    <property type="match status" value="1"/>
</dbReference>
<comment type="caution">
    <text evidence="11">The sequence shown here is derived from an EMBL/GenBank/DDBJ whole genome shotgun (WGS) entry which is preliminary data.</text>
</comment>
<dbReference type="GO" id="GO:0016491">
    <property type="term" value="F:oxidoreductase activity"/>
    <property type="evidence" value="ECO:0007669"/>
    <property type="project" value="UniProtKB-KW"/>
</dbReference>
<dbReference type="Gene3D" id="3.90.380.10">
    <property type="entry name" value="Naphthalene 1,2-dioxygenase Alpha Subunit, Chain A, domain 1"/>
    <property type="match status" value="1"/>
</dbReference>
<reference evidence="11 12" key="1">
    <citation type="submission" date="2016-10" db="EMBL/GenBank/DDBJ databases">
        <title>Comparative genome analysis of multiple Pseudomonas spp. focuses on biocontrol and plant growth promoting traits.</title>
        <authorList>
            <person name="Tao X.-Y."/>
            <person name="Taylor C.G."/>
        </authorList>
    </citation>
    <scope>NUCLEOTIDE SEQUENCE [LARGE SCALE GENOMIC DNA]</scope>
    <source>
        <strain evidence="11 12">38D4</strain>
    </source>
</reference>
<dbReference type="Gene3D" id="2.102.10.10">
    <property type="entry name" value="Rieske [2Fe-2S] iron-sulphur domain"/>
    <property type="match status" value="1"/>
</dbReference>
<keyword evidence="3" id="KW-0479">Metal-binding</keyword>
<dbReference type="Proteomes" id="UP000286351">
    <property type="component" value="Unassembled WGS sequence"/>
</dbReference>
<evidence type="ECO:0000256" key="9">
    <source>
        <dbReference type="SAM" id="MobiDB-lite"/>
    </source>
</evidence>
<proteinExistence type="predicted"/>
<organism evidence="11 12">
    <name type="scientific">Pseudomonas brassicacearum</name>
    <dbReference type="NCBI Taxonomy" id="930166"/>
    <lineage>
        <taxon>Bacteria</taxon>
        <taxon>Pseudomonadati</taxon>
        <taxon>Pseudomonadota</taxon>
        <taxon>Gammaproteobacteria</taxon>
        <taxon>Pseudomonadales</taxon>
        <taxon>Pseudomonadaceae</taxon>
        <taxon>Pseudomonas</taxon>
    </lineage>
</organism>
<dbReference type="InterPro" id="IPR015881">
    <property type="entry name" value="ARHD_Rieske_2Fe_2S"/>
</dbReference>
<evidence type="ECO:0000259" key="10">
    <source>
        <dbReference type="PROSITE" id="PS51296"/>
    </source>
</evidence>
<evidence type="ECO:0000256" key="4">
    <source>
        <dbReference type="ARBA" id="ARBA00022797"/>
    </source>
</evidence>
<evidence type="ECO:0000256" key="5">
    <source>
        <dbReference type="ARBA" id="ARBA00023002"/>
    </source>
</evidence>
<feature type="domain" description="Rieske" evidence="10">
    <location>
        <begin position="57"/>
        <end position="166"/>
    </location>
</feature>
<comment type="cofactor">
    <cofactor evidence="1">
        <name>Fe cation</name>
        <dbReference type="ChEBI" id="CHEBI:24875"/>
    </cofactor>
</comment>
<dbReference type="EMBL" id="MOBO01000013">
    <property type="protein sequence ID" value="RON37923.1"/>
    <property type="molecule type" value="Genomic_DNA"/>
</dbReference>
<dbReference type="PANTHER" id="PTHR43756:SF5">
    <property type="entry name" value="CHOLINE MONOOXYGENASE, CHLOROPLASTIC"/>
    <property type="match status" value="1"/>
</dbReference>
<dbReference type="InterPro" id="IPR017941">
    <property type="entry name" value="Rieske_2Fe-2S"/>
</dbReference>
<dbReference type="PROSITE" id="PS51296">
    <property type="entry name" value="RIESKE"/>
    <property type="match status" value="1"/>
</dbReference>
<dbReference type="PROSITE" id="PS00570">
    <property type="entry name" value="RING_HYDROXYL_ALPHA"/>
    <property type="match status" value="1"/>
</dbReference>
<accession>A0A423JJU8</accession>
<keyword evidence="4" id="KW-0058">Aromatic hydrocarbons catabolism</keyword>
<dbReference type="SUPFAM" id="SSF55961">
    <property type="entry name" value="Bet v1-like"/>
    <property type="match status" value="1"/>
</dbReference>
<evidence type="ECO:0000256" key="1">
    <source>
        <dbReference type="ARBA" id="ARBA00001962"/>
    </source>
</evidence>